<reference evidence="3 4" key="1">
    <citation type="submission" date="2019-03" db="EMBL/GenBank/DDBJ databases">
        <title>Genomic Encyclopedia of Type Strains, Phase IV (KMG-IV): sequencing the most valuable type-strain genomes for metagenomic binning, comparative biology and taxonomic classification.</title>
        <authorList>
            <person name="Goeker M."/>
        </authorList>
    </citation>
    <scope>NUCLEOTIDE SEQUENCE [LARGE SCALE GENOMIC DNA]</scope>
    <source>
        <strain evidence="3 4">DSM 13587</strain>
    </source>
</reference>
<evidence type="ECO:0000256" key="2">
    <source>
        <dbReference type="SAM" id="Phobius"/>
    </source>
</evidence>
<keyword evidence="2" id="KW-0812">Transmembrane</keyword>
<dbReference type="Proteomes" id="UP000295717">
    <property type="component" value="Unassembled WGS sequence"/>
</dbReference>
<evidence type="ECO:0000256" key="1">
    <source>
        <dbReference type="SAM" id="MobiDB-lite"/>
    </source>
</evidence>
<feature type="region of interest" description="Disordered" evidence="1">
    <location>
        <begin position="1"/>
        <end position="57"/>
    </location>
</feature>
<feature type="compositionally biased region" description="Polar residues" evidence="1">
    <location>
        <begin position="28"/>
        <end position="39"/>
    </location>
</feature>
<evidence type="ECO:0000313" key="4">
    <source>
        <dbReference type="Proteomes" id="UP000295717"/>
    </source>
</evidence>
<protein>
    <submittedName>
        <fullName evidence="3">Pentapeptide repeat protein</fullName>
    </submittedName>
</protein>
<accession>A0A4R3MYW9</accession>
<keyword evidence="4" id="KW-1185">Reference proteome</keyword>
<feature type="transmembrane region" description="Helical" evidence="2">
    <location>
        <begin position="301"/>
        <end position="322"/>
    </location>
</feature>
<dbReference type="EMBL" id="SMAO01000005">
    <property type="protein sequence ID" value="TCT20851.1"/>
    <property type="molecule type" value="Genomic_DNA"/>
</dbReference>
<dbReference type="RefSeq" id="WP_132977451.1">
    <property type="nucleotide sequence ID" value="NZ_SMAO01000005.1"/>
</dbReference>
<dbReference type="Pfam" id="PF00805">
    <property type="entry name" value="Pentapeptide"/>
    <property type="match status" value="1"/>
</dbReference>
<organism evidence="3 4">
    <name type="scientific">Thiobaca trueperi</name>
    <dbReference type="NCBI Taxonomy" id="127458"/>
    <lineage>
        <taxon>Bacteria</taxon>
        <taxon>Pseudomonadati</taxon>
        <taxon>Pseudomonadota</taxon>
        <taxon>Gammaproteobacteria</taxon>
        <taxon>Chromatiales</taxon>
        <taxon>Chromatiaceae</taxon>
        <taxon>Thiobaca</taxon>
    </lineage>
</organism>
<dbReference type="Gene3D" id="2.160.20.80">
    <property type="entry name" value="E3 ubiquitin-protein ligase SopA"/>
    <property type="match status" value="1"/>
</dbReference>
<gene>
    <name evidence="3" type="ORF">EDC35_105295</name>
</gene>
<proteinExistence type="predicted"/>
<dbReference type="OrthoDB" id="5290767at2"/>
<comment type="caution">
    <text evidence="3">The sequence shown here is derived from an EMBL/GenBank/DDBJ whole genome shotgun (WGS) entry which is preliminary data.</text>
</comment>
<keyword evidence="2" id="KW-0472">Membrane</keyword>
<evidence type="ECO:0000313" key="3">
    <source>
        <dbReference type="EMBL" id="TCT20851.1"/>
    </source>
</evidence>
<name>A0A4R3MYW9_9GAMM</name>
<dbReference type="AlphaFoldDB" id="A0A4R3MYW9"/>
<keyword evidence="2" id="KW-1133">Transmembrane helix</keyword>
<sequence>MDSQKGLDHNPGQRLSDCASSGLPARTVSGQDGLTTHSVGESGRNEDQGRQNESSEVIKKGNRKVVTDFYVPKDVSDEQDFFKYMVLERLNAIKIKFKNVSFEHCVFDGCYFNNCVFDTCDFTGCKFIGSNFHQTAFRGCDFKFSVFERSQLDDDILISEAPREENLRMRFSRSLRMNYQQVGDAKAVNKAIMVELDATSVYLYKSWRSGETYYKEKYPGFFNGIVQFLKWIEFWVLNFVWGNGESILKFVRTIFIVLVSISVYDTNTNGNPLNIGFYWSSFAQSPAIFLGILSPDNFTTGIISLITGIRFVSFALLTTLLVKRFSRR</sequence>
<dbReference type="SUPFAM" id="SSF141571">
    <property type="entry name" value="Pentapeptide repeat-like"/>
    <property type="match status" value="1"/>
</dbReference>
<dbReference type="InterPro" id="IPR001646">
    <property type="entry name" value="5peptide_repeat"/>
</dbReference>